<evidence type="ECO:0000313" key="6">
    <source>
        <dbReference type="EMBL" id="GHF54398.1"/>
    </source>
</evidence>
<dbReference type="EMBL" id="BNAV01000003">
    <property type="protein sequence ID" value="GHF54398.1"/>
    <property type="molecule type" value="Genomic_DNA"/>
</dbReference>
<feature type="domain" description="Pyrrolo-quinoline quinone repeat" evidence="5">
    <location>
        <begin position="362"/>
        <end position="495"/>
    </location>
</feature>
<feature type="domain" description="Pyrrolo-quinoline quinone repeat" evidence="4">
    <location>
        <begin position="52"/>
        <end position="313"/>
    </location>
</feature>
<comment type="caution">
    <text evidence="6">The sequence shown here is derived from an EMBL/GenBank/DDBJ whole genome shotgun (WGS) entry which is preliminary data.</text>
</comment>
<reference evidence="6" key="2">
    <citation type="submission" date="2020-09" db="EMBL/GenBank/DDBJ databases">
        <authorList>
            <person name="Sun Q."/>
            <person name="Zhou Y."/>
        </authorList>
    </citation>
    <scope>NUCLEOTIDE SEQUENCE</scope>
    <source>
        <strain evidence="6">CGMCC 4.7679</strain>
    </source>
</reference>
<dbReference type="PANTHER" id="PTHR32303:SF10">
    <property type="entry name" value="OUTER MEMBRANE PROTEIN ASSEMBLY FACTOR BAMB"/>
    <property type="match status" value="1"/>
</dbReference>
<comment type="similarity">
    <text evidence="2">Belongs to the bacterial PQQ dehydrogenase family.</text>
</comment>
<evidence type="ECO:0000256" key="3">
    <source>
        <dbReference type="ARBA" id="ARBA00023002"/>
    </source>
</evidence>
<dbReference type="InterPro" id="IPR002372">
    <property type="entry name" value="PQQ_rpt_dom"/>
</dbReference>
<protein>
    <submittedName>
        <fullName evidence="6">Polyvinylalcohol dehydrogenase</fullName>
    </submittedName>
</protein>
<sequence>MTGGKLDVLLLEGLVVVSRLRKLLATGFALVLAVTLASGASAAERFTGDGDWATWQKDLAGSRFASAEHRINPGNVGNLKLKWAFVYPEVRAQNRSEPAVAGDAIYFGGPDGKFYARDARTGAAKWEFDLTSVDPAGTAIVRDGPAVSGGRVFFGDARGYLYALDARTGTLTWATRIDPDPSAVVSSAPIVYKGRIYVGVSSNENRGGENYPCCRFRGHLDSLDVNTGELKWRYYTVPQPQQTGTWPSGAAKYEPSGAGVWSSPVIDARTGTLYVGTGQNYSGSGGDFDTLLALDAGTGGVRWKNQVTKSDTWRVLCMDPDAEGYCPGLADGTALDYDIGATPNVFRVGDRTLVGVGQKSGVYHMFDARTGQVVWRRQLGVPDPPGGIGQGGLQWGSSYDGERLYVSSYRADPGTLFAVNPVNGDVVWQTPNPADGCTTGGAAQYPGSCSLEHGPAATSSPGLVWEGSSDGKLRAYDSATGRVLWTYDTIQTFTGVNGVEGMGSAISGAGGGAVVAHGMVYVQSGYLGYPTDTGSVLLAFGR</sequence>
<evidence type="ECO:0000259" key="4">
    <source>
        <dbReference type="Pfam" id="PF01011"/>
    </source>
</evidence>
<dbReference type="Proteomes" id="UP000658656">
    <property type="component" value="Unassembled WGS sequence"/>
</dbReference>
<gene>
    <name evidence="6" type="ORF">GCM10017566_29870</name>
</gene>
<evidence type="ECO:0000259" key="5">
    <source>
        <dbReference type="Pfam" id="PF13360"/>
    </source>
</evidence>
<dbReference type="Pfam" id="PF13360">
    <property type="entry name" value="PQQ_2"/>
    <property type="match status" value="1"/>
</dbReference>
<proteinExistence type="inferred from homology"/>
<comment type="cofactor">
    <cofactor evidence="1">
        <name>pyrroloquinoline quinone</name>
        <dbReference type="ChEBI" id="CHEBI:58442"/>
    </cofactor>
</comment>
<evidence type="ECO:0000313" key="7">
    <source>
        <dbReference type="Proteomes" id="UP000658656"/>
    </source>
</evidence>
<dbReference type="InterPro" id="IPR011047">
    <property type="entry name" value="Quinoprotein_ADH-like_sf"/>
</dbReference>
<dbReference type="PANTHER" id="PTHR32303">
    <property type="entry name" value="QUINOPROTEIN ALCOHOL DEHYDROGENASE (CYTOCHROME C)"/>
    <property type="match status" value="1"/>
</dbReference>
<evidence type="ECO:0000256" key="1">
    <source>
        <dbReference type="ARBA" id="ARBA00001931"/>
    </source>
</evidence>
<dbReference type="GO" id="GO:0016491">
    <property type="term" value="F:oxidoreductase activity"/>
    <property type="evidence" value="ECO:0007669"/>
    <property type="project" value="UniProtKB-KW"/>
</dbReference>
<dbReference type="SMART" id="SM00564">
    <property type="entry name" value="PQQ"/>
    <property type="match status" value="7"/>
</dbReference>
<organism evidence="6 7">
    <name type="scientific">Amycolatopsis bartoniae</name>
    <dbReference type="NCBI Taxonomy" id="941986"/>
    <lineage>
        <taxon>Bacteria</taxon>
        <taxon>Bacillati</taxon>
        <taxon>Actinomycetota</taxon>
        <taxon>Actinomycetes</taxon>
        <taxon>Pseudonocardiales</taxon>
        <taxon>Pseudonocardiaceae</taxon>
        <taxon>Amycolatopsis</taxon>
    </lineage>
</organism>
<dbReference type="SUPFAM" id="SSF50998">
    <property type="entry name" value="Quinoprotein alcohol dehydrogenase-like"/>
    <property type="match status" value="1"/>
</dbReference>
<keyword evidence="7" id="KW-1185">Reference proteome</keyword>
<name>A0A8H9IZF9_9PSEU</name>
<keyword evidence="3" id="KW-0560">Oxidoreductase</keyword>
<accession>A0A8H9IZF9</accession>
<dbReference type="Gene3D" id="2.140.10.10">
    <property type="entry name" value="Quinoprotein alcohol dehydrogenase-like superfamily"/>
    <property type="match status" value="1"/>
</dbReference>
<dbReference type="Pfam" id="PF01011">
    <property type="entry name" value="PQQ"/>
    <property type="match status" value="1"/>
</dbReference>
<evidence type="ECO:0000256" key="2">
    <source>
        <dbReference type="ARBA" id="ARBA00008156"/>
    </source>
</evidence>
<dbReference type="AlphaFoldDB" id="A0A8H9IZF9"/>
<reference evidence="6" key="1">
    <citation type="journal article" date="2014" name="Int. J. Syst. Evol. Microbiol.">
        <title>Complete genome sequence of Corynebacterium casei LMG S-19264T (=DSM 44701T), isolated from a smear-ripened cheese.</title>
        <authorList>
            <consortium name="US DOE Joint Genome Institute (JGI-PGF)"/>
            <person name="Walter F."/>
            <person name="Albersmeier A."/>
            <person name="Kalinowski J."/>
            <person name="Ruckert C."/>
        </authorList>
    </citation>
    <scope>NUCLEOTIDE SEQUENCE</scope>
    <source>
        <strain evidence="6">CGMCC 4.7679</strain>
    </source>
</reference>
<dbReference type="InterPro" id="IPR018391">
    <property type="entry name" value="PQQ_b-propeller_rpt"/>
</dbReference>